<evidence type="ECO:0000313" key="1">
    <source>
        <dbReference type="EMBL" id="KAB8241557.1"/>
    </source>
</evidence>
<reference evidence="1" key="1">
    <citation type="submission" date="2019-04" db="EMBL/GenBank/DDBJ databases">
        <title>Friends and foes A comparative genomics study of 23 Aspergillus species from section Flavi.</title>
        <authorList>
            <consortium name="DOE Joint Genome Institute"/>
            <person name="Kjaerbolling I."/>
            <person name="Vesth T."/>
            <person name="Frisvad J.C."/>
            <person name="Nybo J.L."/>
            <person name="Theobald S."/>
            <person name="Kildgaard S."/>
            <person name="Isbrandt T."/>
            <person name="Kuo A."/>
            <person name="Sato A."/>
            <person name="Lyhne E.K."/>
            <person name="Kogle M.E."/>
            <person name="Wiebenga A."/>
            <person name="Kun R.S."/>
            <person name="Lubbers R.J."/>
            <person name="Makela M.R."/>
            <person name="Barry K."/>
            <person name="Chovatia M."/>
            <person name="Clum A."/>
            <person name="Daum C."/>
            <person name="Haridas S."/>
            <person name="He G."/>
            <person name="LaButti K."/>
            <person name="Lipzen A."/>
            <person name="Mondo S."/>
            <person name="Riley R."/>
            <person name="Salamov A."/>
            <person name="Simmons B.A."/>
            <person name="Magnuson J.K."/>
            <person name="Henrissat B."/>
            <person name="Mortensen U.H."/>
            <person name="Larsen T.O."/>
            <person name="Devries R.P."/>
            <person name="Grigoriev I.V."/>
            <person name="Machida M."/>
            <person name="Baker S.E."/>
            <person name="Andersen M.R."/>
        </authorList>
    </citation>
    <scope>NUCLEOTIDE SEQUENCE [LARGE SCALE GENOMIC DNA]</scope>
    <source>
        <strain evidence="1">CBS 121.62</strain>
    </source>
</reference>
<name>A0A5N6GIB8_ASPFL</name>
<gene>
    <name evidence="1" type="ORF">BDV35DRAFT_63061</name>
</gene>
<proteinExistence type="predicted"/>
<dbReference type="EMBL" id="ML734687">
    <property type="protein sequence ID" value="KAB8241557.1"/>
    <property type="molecule type" value="Genomic_DNA"/>
</dbReference>
<sequence>MIQFDLFWAPGFLLRCGHEMFRACWTFSVLVRLVVGVYFFNTPRTLWEKGIWIDFRSGYCVVSVGPACTQFLSPCLLIFSFVCSPVFPYCFAICYNYTPVTHFPYLNLTWIALHSQCHMMFLMHSRSPWEVSEALDSMQ</sequence>
<dbReference type="VEuPathDB" id="FungiDB:F9C07_1530675"/>
<organism evidence="1">
    <name type="scientific">Aspergillus flavus</name>
    <dbReference type="NCBI Taxonomy" id="5059"/>
    <lineage>
        <taxon>Eukaryota</taxon>
        <taxon>Fungi</taxon>
        <taxon>Dikarya</taxon>
        <taxon>Ascomycota</taxon>
        <taxon>Pezizomycotina</taxon>
        <taxon>Eurotiomycetes</taxon>
        <taxon>Eurotiomycetidae</taxon>
        <taxon>Eurotiales</taxon>
        <taxon>Aspergillaceae</taxon>
        <taxon>Aspergillus</taxon>
        <taxon>Aspergillus subgen. Circumdati</taxon>
    </lineage>
</organism>
<protein>
    <submittedName>
        <fullName evidence="1">Uncharacterized protein</fullName>
    </submittedName>
</protein>
<dbReference type="AlphaFoldDB" id="A0A5N6GIB8"/>
<accession>A0A5N6GIB8</accession>
<dbReference type="Proteomes" id="UP000325434">
    <property type="component" value="Unassembled WGS sequence"/>
</dbReference>